<organism evidence="2 3">
    <name type="scientific">Parabacteroides distasonis</name>
    <dbReference type="NCBI Taxonomy" id="823"/>
    <lineage>
        <taxon>Bacteria</taxon>
        <taxon>Pseudomonadati</taxon>
        <taxon>Bacteroidota</taxon>
        <taxon>Bacteroidia</taxon>
        <taxon>Bacteroidales</taxon>
        <taxon>Tannerellaceae</taxon>
        <taxon>Parabacteroides</taxon>
    </lineage>
</organism>
<gene>
    <name evidence="2" type="ORF">HHO38_17960</name>
</gene>
<evidence type="ECO:0000313" key="3">
    <source>
        <dbReference type="Proteomes" id="UP000501982"/>
    </source>
</evidence>
<dbReference type="Pfam" id="PF13715">
    <property type="entry name" value="CarbopepD_reg_2"/>
    <property type="match status" value="1"/>
</dbReference>
<reference evidence="2 3" key="1">
    <citation type="submission" date="2020-04" db="EMBL/GenBank/DDBJ databases">
        <title>Complete Genomes and Methylome analysis of CBBP consortium that reverse antibiotic-induced susceptibility to vancomycin-resistant Enterococcus faecium infection.</title>
        <authorList>
            <person name="Fomenkov A."/>
            <person name="Zhang Z."/>
            <person name="Pamer E."/>
            <person name="Roberts R.J."/>
        </authorList>
    </citation>
    <scope>NUCLEOTIDE SEQUENCE [LARGE SCALE GENOMIC DNA]</scope>
    <source>
        <strain evidence="3">CBBP</strain>
    </source>
</reference>
<evidence type="ECO:0000256" key="1">
    <source>
        <dbReference type="SAM" id="SignalP"/>
    </source>
</evidence>
<evidence type="ECO:0000313" key="2">
    <source>
        <dbReference type="EMBL" id="QJE30055.1"/>
    </source>
</evidence>
<protein>
    <submittedName>
        <fullName evidence="2">TonB-dependent receptor</fullName>
    </submittedName>
</protein>
<dbReference type="RefSeq" id="WP_170106179.1">
    <property type="nucleotide sequence ID" value="NZ_CP051672.1"/>
</dbReference>
<keyword evidence="1" id="KW-0732">Signal</keyword>
<feature type="chain" id="PRO_5029854324" evidence="1">
    <location>
        <begin position="21"/>
        <end position="778"/>
    </location>
</feature>
<dbReference type="SUPFAM" id="SSF49464">
    <property type="entry name" value="Carboxypeptidase regulatory domain-like"/>
    <property type="match status" value="1"/>
</dbReference>
<dbReference type="AlphaFoldDB" id="A0A7L5EHE3"/>
<keyword evidence="2" id="KW-0675">Receptor</keyword>
<proteinExistence type="predicted"/>
<dbReference type="Gene3D" id="2.60.40.1120">
    <property type="entry name" value="Carboxypeptidase-like, regulatory domain"/>
    <property type="match status" value="1"/>
</dbReference>
<feature type="signal peptide" evidence="1">
    <location>
        <begin position="1"/>
        <end position="20"/>
    </location>
</feature>
<dbReference type="InterPro" id="IPR008969">
    <property type="entry name" value="CarboxyPept-like_regulatory"/>
</dbReference>
<dbReference type="Proteomes" id="UP000501982">
    <property type="component" value="Chromosome"/>
</dbReference>
<dbReference type="EMBL" id="CP051672">
    <property type="protein sequence ID" value="QJE30055.1"/>
    <property type="molecule type" value="Genomic_DNA"/>
</dbReference>
<sequence length="778" mass="86910">MKKMLATLMAYIVCAAGVSAQTFQTVRGTVCESATGAPIEFATVMVADAELPIGTTTDSMGVFSMKVPVGRHNIQVSYLGYEPVILKEVLVGSSKEVVLNIGMTESPTNLNEVVVTPHINKAEPLNSMAVTGGRMLSTEEASRYAGGMDDPARLVSAFAGVSSNVGNNGIVVRGNAPRSLQWRLEDVEIPNPNHFADVTTFGGGGFTSLSSFVLGNSDFFTGAFPAEYSNALSGVFDMNMRNGNNQKWEHAFKVGVLGIDASSEGPFKKSYNGSYIINYRYSTLSLLSPLLPDDADGTNYQDLSFKFFLPTKKAGIFTVWGTGLIDKSGTKVEKNRDKWEYDQDMENQDVKQYMAAAGIGHRLNIGKSAFLKSTLAFTVSGLDMHTERMNPETDVLLNKDKIKNTYWNFVFASAFQKKYSSRHTNRTGIRLTGLKYDLDVRDALNKDGLLQTLADETGFSTLLSAYSTSTFRLSPKWTANIGLNAQVFTLNGNYSVEPRAGIKYQFRPNQSLSLGYGMHSRLEMLNYYFTKKDGEHINKDLDFTRAHHVSLAYDLNIGENHHLKIEPYFQYLYDAPIIPDSTYCFINLQGGDDLFLSDQLANKGKGMNYGIDITFEKYITNGFYYMVTASLFDSRYKTDLGKWYNTRYNRNYAVNLLGGKEWMTGRKKQNMFGLNLRLTLQGGERYSPVDELESANQETAVYNENTPFSKSLSPAFVGFIGAKYCINRKRVSHEFAVQIINFTGYKDYYGHRFNHKTGKVEPEREANMVPEISYKINF</sequence>
<name>A0A7L5EHE3_PARDI</name>
<dbReference type="SUPFAM" id="SSF56935">
    <property type="entry name" value="Porins"/>
    <property type="match status" value="1"/>
</dbReference>
<accession>A0A7L5EHE3</accession>